<evidence type="ECO:0000313" key="1">
    <source>
        <dbReference type="EMBL" id="PMD54983.1"/>
    </source>
</evidence>
<name>A0A2J6SWE8_9HELO</name>
<dbReference type="STRING" id="1095630.A0A2J6SWE8"/>
<evidence type="ECO:0000313" key="2">
    <source>
        <dbReference type="Proteomes" id="UP000235371"/>
    </source>
</evidence>
<protein>
    <recommendedName>
        <fullName evidence="3">Protein kinase domain-containing protein</fullName>
    </recommendedName>
</protein>
<dbReference type="AlphaFoldDB" id="A0A2J6SWE8"/>
<dbReference type="Gene3D" id="1.10.510.10">
    <property type="entry name" value="Transferase(Phosphotransferase) domain 1"/>
    <property type="match status" value="1"/>
</dbReference>
<dbReference type="SUPFAM" id="SSF56112">
    <property type="entry name" value="Protein kinase-like (PK-like)"/>
    <property type="match status" value="1"/>
</dbReference>
<dbReference type="EMBL" id="KZ613856">
    <property type="protein sequence ID" value="PMD54983.1"/>
    <property type="molecule type" value="Genomic_DNA"/>
</dbReference>
<evidence type="ECO:0008006" key="3">
    <source>
        <dbReference type="Google" id="ProtNLM"/>
    </source>
</evidence>
<dbReference type="Proteomes" id="UP000235371">
    <property type="component" value="Unassembled WGS sequence"/>
</dbReference>
<keyword evidence="2" id="KW-1185">Reference proteome</keyword>
<dbReference type="InterPro" id="IPR011009">
    <property type="entry name" value="Kinase-like_dom_sf"/>
</dbReference>
<accession>A0A2J6SWE8</accession>
<dbReference type="RefSeq" id="XP_024731887.1">
    <property type="nucleotide sequence ID" value="XM_024885129.1"/>
</dbReference>
<proteinExistence type="predicted"/>
<dbReference type="InParanoid" id="A0A2J6SWE8"/>
<gene>
    <name evidence="1" type="ORF">K444DRAFT_645834</name>
</gene>
<sequence length="260" mass="28849">MEIPEPDLIVHAWYPRGVKSVIASGSNSFIGLVDENTVLKYPQIPSEKPPGLDFEKEKINRVLRQGQLIGLDVEEQILGVLGQHRRIIGFKGKHEEGLLLEHMPNGSIEMDIAGCRGCCVYSHEKSHSLHIGVGNLLLDKDLNIRLCDFQGRLLRPDGTIHPNGDSAEGVKSSMPRSDPNNANWKTDIFASGSAIYFMMKGHPPFPGLDPWKDKLEIVSRFKAGQFSALDEVLGGDVVKKCWAGEYESADEVVHDLKKRT</sequence>
<dbReference type="OrthoDB" id="1668230at2759"/>
<dbReference type="GeneID" id="36593206"/>
<reference evidence="1 2" key="1">
    <citation type="submission" date="2016-04" db="EMBL/GenBank/DDBJ databases">
        <title>A degradative enzymes factory behind the ericoid mycorrhizal symbiosis.</title>
        <authorList>
            <consortium name="DOE Joint Genome Institute"/>
            <person name="Martino E."/>
            <person name="Morin E."/>
            <person name="Grelet G."/>
            <person name="Kuo A."/>
            <person name="Kohler A."/>
            <person name="Daghino S."/>
            <person name="Barry K."/>
            <person name="Choi C."/>
            <person name="Cichocki N."/>
            <person name="Clum A."/>
            <person name="Copeland A."/>
            <person name="Hainaut M."/>
            <person name="Haridas S."/>
            <person name="Labutti K."/>
            <person name="Lindquist E."/>
            <person name="Lipzen A."/>
            <person name="Khouja H.-R."/>
            <person name="Murat C."/>
            <person name="Ohm R."/>
            <person name="Olson A."/>
            <person name="Spatafora J."/>
            <person name="Veneault-Fourrey C."/>
            <person name="Henrissat B."/>
            <person name="Grigoriev I."/>
            <person name="Martin F."/>
            <person name="Perotto S."/>
        </authorList>
    </citation>
    <scope>NUCLEOTIDE SEQUENCE [LARGE SCALE GENOMIC DNA]</scope>
    <source>
        <strain evidence="1 2">E</strain>
    </source>
</reference>
<organism evidence="1 2">
    <name type="scientific">Hyaloscypha bicolor E</name>
    <dbReference type="NCBI Taxonomy" id="1095630"/>
    <lineage>
        <taxon>Eukaryota</taxon>
        <taxon>Fungi</taxon>
        <taxon>Dikarya</taxon>
        <taxon>Ascomycota</taxon>
        <taxon>Pezizomycotina</taxon>
        <taxon>Leotiomycetes</taxon>
        <taxon>Helotiales</taxon>
        <taxon>Hyaloscyphaceae</taxon>
        <taxon>Hyaloscypha</taxon>
        <taxon>Hyaloscypha bicolor</taxon>
    </lineage>
</organism>